<evidence type="ECO:0000256" key="7">
    <source>
        <dbReference type="PROSITE-ProRule" id="PRU00169"/>
    </source>
</evidence>
<keyword evidence="4 7" id="KW-0597">Phosphoprotein</keyword>
<dbReference type="Gene3D" id="1.10.287.130">
    <property type="match status" value="1"/>
</dbReference>
<dbReference type="SMART" id="SM00388">
    <property type="entry name" value="HisKA"/>
    <property type="match status" value="1"/>
</dbReference>
<dbReference type="InterPro" id="IPR036097">
    <property type="entry name" value="HisK_dim/P_sf"/>
</dbReference>
<dbReference type="PROSITE" id="PS50110">
    <property type="entry name" value="RESPONSE_REGULATORY"/>
    <property type="match status" value="1"/>
</dbReference>
<dbReference type="CDD" id="cd17546">
    <property type="entry name" value="REC_hyHK_CKI1_RcsC-like"/>
    <property type="match status" value="1"/>
</dbReference>
<dbReference type="InterPro" id="IPR036890">
    <property type="entry name" value="HATPase_C_sf"/>
</dbReference>
<comment type="catalytic activity">
    <reaction evidence="1">
        <text>ATP + protein L-histidine = ADP + protein N-phospho-L-histidine.</text>
        <dbReference type="EC" id="2.7.13.3"/>
    </reaction>
</comment>
<dbReference type="InterPro" id="IPR011006">
    <property type="entry name" value="CheY-like_superfamily"/>
</dbReference>
<dbReference type="InterPro" id="IPR003661">
    <property type="entry name" value="HisK_dim/P_dom"/>
</dbReference>
<dbReference type="Gene3D" id="3.30.565.10">
    <property type="entry name" value="Histidine kinase-like ATPase, C-terminal domain"/>
    <property type="match status" value="1"/>
</dbReference>
<evidence type="ECO:0000256" key="3">
    <source>
        <dbReference type="ARBA" id="ARBA00012438"/>
    </source>
</evidence>
<evidence type="ECO:0000256" key="6">
    <source>
        <dbReference type="ARBA" id="ARBA00023012"/>
    </source>
</evidence>
<evidence type="ECO:0000313" key="11">
    <source>
        <dbReference type="Proteomes" id="UP000504607"/>
    </source>
</evidence>
<dbReference type="InterPro" id="IPR003594">
    <property type="entry name" value="HATPase_dom"/>
</dbReference>
<dbReference type="PROSITE" id="PS50109">
    <property type="entry name" value="HIS_KIN"/>
    <property type="match status" value="1"/>
</dbReference>
<dbReference type="Pfam" id="PF02518">
    <property type="entry name" value="HATPase_c"/>
    <property type="match status" value="1"/>
</dbReference>
<dbReference type="Gene3D" id="3.40.50.2300">
    <property type="match status" value="1"/>
</dbReference>
<name>A0A8N4IHV2_ELAGV</name>
<evidence type="ECO:0000259" key="9">
    <source>
        <dbReference type="PROSITE" id="PS50109"/>
    </source>
</evidence>
<feature type="domain" description="Response regulatory" evidence="10">
    <location>
        <begin position="942"/>
        <end position="1092"/>
    </location>
</feature>
<comment type="function">
    <text evidence="2">Cytokinin receptor related to bacterial two-component regulators. Functions as a histidine kinase and transmits the stress signal to a downstream MAPK cascade.</text>
</comment>
<dbReference type="AlphaFoldDB" id="A0A8N4IHV2"/>
<dbReference type="SUPFAM" id="SSF47384">
    <property type="entry name" value="Homodimeric domain of signal transducing histidine kinase"/>
    <property type="match status" value="1"/>
</dbReference>
<feature type="domain" description="Histidine kinase" evidence="9">
    <location>
        <begin position="399"/>
        <end position="670"/>
    </location>
</feature>
<evidence type="ECO:0000256" key="1">
    <source>
        <dbReference type="ARBA" id="ARBA00000085"/>
    </source>
</evidence>
<evidence type="ECO:0000256" key="8">
    <source>
        <dbReference type="SAM" id="Phobius"/>
    </source>
</evidence>
<dbReference type="InterPro" id="IPR004358">
    <property type="entry name" value="Sig_transdc_His_kin-like_C"/>
</dbReference>
<keyword evidence="5" id="KW-0932">Cytokinin signaling pathway</keyword>
<dbReference type="GO" id="GO:0000155">
    <property type="term" value="F:phosphorelay sensor kinase activity"/>
    <property type="evidence" value="ECO:0007669"/>
    <property type="project" value="InterPro"/>
</dbReference>
<keyword evidence="8" id="KW-0812">Transmembrane</keyword>
<keyword evidence="12" id="KW-0418">Kinase</keyword>
<reference evidence="12" key="1">
    <citation type="submission" date="2025-08" db="UniProtKB">
        <authorList>
            <consortium name="RefSeq"/>
        </authorList>
    </citation>
    <scope>IDENTIFICATION</scope>
</reference>
<gene>
    <name evidence="12" type="primary">LOC105051243</name>
</gene>
<sequence>MEEKSMKASNLVNKYGWIIFPLLLLGLGVSIIIVSVVMTRNAEKAIMKDSDDMLTMLFARLDQRLVEMNGYTFNVATLLNPIGNLSKFFDIKRMVVPRLFAAFMVLPWVSEISYVRVNGLLFSYYHDKNKIIAVFSNTSHSSSNSTTYHLYRQSVDQSTGEVFGDAIPFTRLYSNSQWLQDAFNGKSGNASLGVGWGNARDDQMLFFTAPVAKAGVVSVGITVKDFVGNISSIYLHGALIYIGLEDGPPHTRYMLRNSTIFAFDRKDNLQKAAYANISCQVENYVGQGVGPSNDNYLSILGRTYKYSCGELNMYGIRVVSIVALAYKKSIILVQNIQIVLLQLESLMILGVIIGSYIIFLLFRRSQVQETLLRASLIKQKEKNQHEERKSMNKSLAFASASHDVRNNLAAITGLVELCRTDAPQDSELERNLEKANSCASKLLGILNSVLDTSKVEAGKMQLEEVEFDMAQVLEESIDIFYVLALKKGVEVIWDPCDCSVFRSSKVKGDCRRLAQILDNLLGNAVKFTSKGHVVVRAWAKKLSIENLKHSYQHGCHFTNLFDCLPKGLWKDADVDMDLDTLNSIQHDPNSIEFIFEVDDTGIGIPKEKRASVFENYVQVNESTIGGHEGTGLGLGIVQSYVHLMGGNINIQDKEPGERGTCFRFNIFLKSNEISFNGEGEGTNTNSNLVSNLSHERYIFASSDPYTEKNDTVQSNIRAMALRRGLKMEGIHSLLLVQGDETRRILQRWMENSGINVWAILQPELLYPSLEKIKNDLSFSKRFDSVSSNVSSENDYKKEKEEYFSSKDEDDQNLPITSKKDHNGISFGGSSTYVIVIIDMSCGNITEMCSILKNFTSSIHNMQYKIVWLANSDTPSADLEISKEVVCDLILQKPLHGSRLYALLKLLQEFGGIDEAPQSSQHFHARSPMRCNVDDEKPLSGMNVLLVEDASTLRHLSTIMLSHFGAIVESSENGLAALSLIKKALREAAYLHDGSIQVQGTSKNFRYDIVLMDCEYFLISFCFISQMPIMNGYEATRYIREEEKYYGLHIPIIALTAHTTPEEERKIVISGMDFHLTKPLQIDQLLKAINSVCQKEKY</sequence>
<dbReference type="PANTHER" id="PTHR43719:SF75">
    <property type="entry name" value="HISTIDINE KINASE CKI1"/>
    <property type="match status" value="1"/>
</dbReference>
<dbReference type="PRINTS" id="PR00344">
    <property type="entry name" value="BCTRLSENSOR"/>
</dbReference>
<evidence type="ECO:0000256" key="2">
    <source>
        <dbReference type="ARBA" id="ARBA00002427"/>
    </source>
</evidence>
<keyword evidence="11" id="KW-1185">Reference proteome</keyword>
<accession>A0A8N4IHV2</accession>
<dbReference type="Proteomes" id="UP000504607">
    <property type="component" value="Chromosome 9"/>
</dbReference>
<dbReference type="OrthoDB" id="60033at2759"/>
<keyword evidence="8" id="KW-1133">Transmembrane helix</keyword>
<feature type="transmembrane region" description="Helical" evidence="8">
    <location>
        <begin position="338"/>
        <end position="362"/>
    </location>
</feature>
<dbReference type="SMART" id="SM00448">
    <property type="entry name" value="REC"/>
    <property type="match status" value="1"/>
</dbReference>
<dbReference type="SUPFAM" id="SSF52172">
    <property type="entry name" value="CheY-like"/>
    <property type="match status" value="1"/>
</dbReference>
<keyword evidence="6" id="KW-0902">Two-component regulatory system</keyword>
<keyword evidence="12" id="KW-0808">Transferase</keyword>
<feature type="modified residue" description="4-aspartylphosphate" evidence="7">
    <location>
        <position position="1012"/>
    </location>
</feature>
<dbReference type="SMART" id="SM00387">
    <property type="entry name" value="HATPase_c"/>
    <property type="match status" value="1"/>
</dbReference>
<evidence type="ECO:0000256" key="4">
    <source>
        <dbReference type="ARBA" id="ARBA00022553"/>
    </source>
</evidence>
<keyword evidence="8" id="KW-0472">Membrane</keyword>
<dbReference type="InterPro" id="IPR001789">
    <property type="entry name" value="Sig_transdc_resp-reg_receiver"/>
</dbReference>
<dbReference type="EC" id="2.7.13.3" evidence="3"/>
<dbReference type="GO" id="GO:0009736">
    <property type="term" value="P:cytokinin-activated signaling pathway"/>
    <property type="evidence" value="ECO:0007669"/>
    <property type="project" value="UniProtKB-KW"/>
</dbReference>
<dbReference type="InterPro" id="IPR050956">
    <property type="entry name" value="2C_system_His_kinase"/>
</dbReference>
<dbReference type="Pfam" id="PF00512">
    <property type="entry name" value="HisKA"/>
    <property type="match status" value="1"/>
</dbReference>
<evidence type="ECO:0000256" key="5">
    <source>
        <dbReference type="ARBA" id="ARBA00022864"/>
    </source>
</evidence>
<feature type="transmembrane region" description="Helical" evidence="8">
    <location>
        <begin position="15"/>
        <end position="38"/>
    </location>
</feature>
<dbReference type="InterPro" id="IPR005467">
    <property type="entry name" value="His_kinase_dom"/>
</dbReference>
<evidence type="ECO:0000259" key="10">
    <source>
        <dbReference type="PROSITE" id="PS50110"/>
    </source>
</evidence>
<organism evidence="11 12">
    <name type="scientific">Elaeis guineensis var. tenera</name>
    <name type="common">Oil palm</name>
    <dbReference type="NCBI Taxonomy" id="51953"/>
    <lineage>
        <taxon>Eukaryota</taxon>
        <taxon>Viridiplantae</taxon>
        <taxon>Streptophyta</taxon>
        <taxon>Embryophyta</taxon>
        <taxon>Tracheophyta</taxon>
        <taxon>Spermatophyta</taxon>
        <taxon>Magnoliopsida</taxon>
        <taxon>Liliopsida</taxon>
        <taxon>Arecaceae</taxon>
        <taxon>Arecoideae</taxon>
        <taxon>Cocoseae</taxon>
        <taxon>Elaeidinae</taxon>
        <taxon>Elaeis</taxon>
    </lineage>
</organism>
<evidence type="ECO:0000313" key="12">
    <source>
        <dbReference type="RefSeq" id="XP_029122578.1"/>
    </source>
</evidence>
<dbReference type="SUPFAM" id="SSF55874">
    <property type="entry name" value="ATPase domain of HSP90 chaperone/DNA topoisomerase II/histidine kinase"/>
    <property type="match status" value="1"/>
</dbReference>
<dbReference type="Pfam" id="PF00072">
    <property type="entry name" value="Response_reg"/>
    <property type="match status" value="1"/>
</dbReference>
<protein>
    <recommendedName>
        <fullName evidence="3">histidine kinase</fullName>
        <ecNumber evidence="3">2.7.13.3</ecNumber>
    </recommendedName>
</protein>
<dbReference type="PANTHER" id="PTHR43719">
    <property type="entry name" value="TWO-COMPONENT HISTIDINE KINASE"/>
    <property type="match status" value="1"/>
</dbReference>
<dbReference type="RefSeq" id="XP_029122578.1">
    <property type="nucleotide sequence ID" value="XM_029266745.1"/>
</dbReference>
<proteinExistence type="predicted"/>
<dbReference type="CDD" id="cd00082">
    <property type="entry name" value="HisKA"/>
    <property type="match status" value="1"/>
</dbReference>